<dbReference type="GO" id="GO:0016887">
    <property type="term" value="F:ATP hydrolysis activity"/>
    <property type="evidence" value="ECO:0007669"/>
    <property type="project" value="InterPro"/>
</dbReference>
<dbReference type="Pfam" id="PF00005">
    <property type="entry name" value="ABC_tran"/>
    <property type="match status" value="1"/>
</dbReference>
<evidence type="ECO:0000313" key="7">
    <source>
        <dbReference type="Proteomes" id="UP000460412"/>
    </source>
</evidence>
<evidence type="ECO:0000256" key="4">
    <source>
        <dbReference type="ARBA" id="ARBA00022840"/>
    </source>
</evidence>
<reference evidence="6 7" key="1">
    <citation type="submission" date="2019-12" db="EMBL/GenBank/DDBJ databases">
        <title>Sporaefaciens musculi gen. nov., sp. nov., a novel bacterium isolated from the caecum of an obese mouse.</title>
        <authorList>
            <person name="Rasmussen T.S."/>
            <person name="Streidl T."/>
            <person name="Hitch T.C.A."/>
            <person name="Wortmann E."/>
            <person name="Deptula P."/>
            <person name="Hansen M."/>
            <person name="Nielsen D.S."/>
            <person name="Clavel T."/>
            <person name="Vogensen F.K."/>
        </authorList>
    </citation>
    <scope>NUCLEOTIDE SEQUENCE [LARGE SCALE GENOMIC DNA]</scope>
    <source>
        <strain evidence="6 7">WCA-9-b2</strain>
    </source>
</reference>
<proteinExistence type="inferred from homology"/>
<dbReference type="AlphaFoldDB" id="A0A7X3ML71"/>
<evidence type="ECO:0000313" key="6">
    <source>
        <dbReference type="EMBL" id="MXP78481.1"/>
    </source>
</evidence>
<feature type="domain" description="ABC transporter" evidence="5">
    <location>
        <begin position="4"/>
        <end position="229"/>
    </location>
</feature>
<dbReference type="PROSITE" id="PS50893">
    <property type="entry name" value="ABC_TRANSPORTER_2"/>
    <property type="match status" value="1"/>
</dbReference>
<sequence>MDALKTISLTKYYGKSRGILDMNLTVEQGDFFGFIGPNGAGKSTTIRTLLGLIAPTSGSAQLLGMDILCQKEAILSHVGYMPSEASFYRNMRVKEIIKLSADLRHRDCRAEAKKLCERLELDVTKKIRELSLGNRKKVSIVCALQHMPDLCILDEPTSGLDPLMQREFYAILEERNQKGATIFVSSHILSEIQRYCRHAAVIREGRLLALDSTERLGHTDTKRVWLGGVHVPPDLPHMKDIQTDGDSVSFLYDGNLKELLNTLSALPLTDVSITEPDLEEIFMHYYEEEN</sequence>
<dbReference type="EMBL" id="WUQX01000001">
    <property type="protein sequence ID" value="MXP78481.1"/>
    <property type="molecule type" value="Genomic_DNA"/>
</dbReference>
<evidence type="ECO:0000259" key="5">
    <source>
        <dbReference type="PROSITE" id="PS50893"/>
    </source>
</evidence>
<gene>
    <name evidence="6" type="ORF">GN277_25020</name>
</gene>
<dbReference type="PROSITE" id="PS00211">
    <property type="entry name" value="ABC_TRANSPORTER_1"/>
    <property type="match status" value="1"/>
</dbReference>
<dbReference type="InterPro" id="IPR003439">
    <property type="entry name" value="ABC_transporter-like_ATP-bd"/>
</dbReference>
<comment type="similarity">
    <text evidence="1">Belongs to the ABC transporter superfamily.</text>
</comment>
<evidence type="ECO:0000256" key="2">
    <source>
        <dbReference type="ARBA" id="ARBA00022448"/>
    </source>
</evidence>
<dbReference type="InterPro" id="IPR017871">
    <property type="entry name" value="ABC_transporter-like_CS"/>
</dbReference>
<dbReference type="GO" id="GO:0005524">
    <property type="term" value="F:ATP binding"/>
    <property type="evidence" value="ECO:0007669"/>
    <property type="project" value="UniProtKB-KW"/>
</dbReference>
<dbReference type="SUPFAM" id="SSF52540">
    <property type="entry name" value="P-loop containing nucleoside triphosphate hydrolases"/>
    <property type="match status" value="1"/>
</dbReference>
<dbReference type="Gene3D" id="3.40.50.300">
    <property type="entry name" value="P-loop containing nucleotide triphosphate hydrolases"/>
    <property type="match status" value="1"/>
</dbReference>
<dbReference type="Proteomes" id="UP000460412">
    <property type="component" value="Unassembled WGS sequence"/>
</dbReference>
<name>A0A7X3ML71_9FIRM</name>
<comment type="caution">
    <text evidence="6">The sequence shown here is derived from an EMBL/GenBank/DDBJ whole genome shotgun (WGS) entry which is preliminary data.</text>
</comment>
<keyword evidence="3" id="KW-0547">Nucleotide-binding</keyword>
<evidence type="ECO:0000256" key="3">
    <source>
        <dbReference type="ARBA" id="ARBA00022741"/>
    </source>
</evidence>
<dbReference type="InterPro" id="IPR050763">
    <property type="entry name" value="ABC_transporter_ATP-binding"/>
</dbReference>
<protein>
    <submittedName>
        <fullName evidence="6">ATP-binding cassette domain-containing protein</fullName>
    </submittedName>
</protein>
<accession>A0A7X3ML71</accession>
<keyword evidence="4 6" id="KW-0067">ATP-binding</keyword>
<dbReference type="PANTHER" id="PTHR42711">
    <property type="entry name" value="ABC TRANSPORTER ATP-BINDING PROTEIN"/>
    <property type="match status" value="1"/>
</dbReference>
<keyword evidence="2" id="KW-0813">Transport</keyword>
<dbReference type="SMART" id="SM00382">
    <property type="entry name" value="AAA"/>
    <property type="match status" value="1"/>
</dbReference>
<evidence type="ECO:0000256" key="1">
    <source>
        <dbReference type="ARBA" id="ARBA00005417"/>
    </source>
</evidence>
<dbReference type="RefSeq" id="WP_159755137.1">
    <property type="nucleotide sequence ID" value="NZ_CASSPE010000092.1"/>
</dbReference>
<organism evidence="6 7">
    <name type="scientific">Sporofaciens musculi</name>
    <dbReference type="NCBI Taxonomy" id="2681861"/>
    <lineage>
        <taxon>Bacteria</taxon>
        <taxon>Bacillati</taxon>
        <taxon>Bacillota</taxon>
        <taxon>Clostridia</taxon>
        <taxon>Lachnospirales</taxon>
        <taxon>Lachnospiraceae</taxon>
        <taxon>Sporofaciens</taxon>
    </lineage>
</organism>
<dbReference type="PANTHER" id="PTHR42711:SF5">
    <property type="entry name" value="ABC TRANSPORTER ATP-BINDING PROTEIN NATA"/>
    <property type="match status" value="1"/>
</dbReference>
<dbReference type="InterPro" id="IPR027417">
    <property type="entry name" value="P-loop_NTPase"/>
</dbReference>
<dbReference type="InterPro" id="IPR003593">
    <property type="entry name" value="AAA+_ATPase"/>
</dbReference>
<keyword evidence="7" id="KW-1185">Reference proteome</keyword>
<dbReference type="CDD" id="cd03230">
    <property type="entry name" value="ABC_DR_subfamily_A"/>
    <property type="match status" value="1"/>
</dbReference>